<feature type="transmembrane region" description="Helical" evidence="1">
    <location>
        <begin position="134"/>
        <end position="154"/>
    </location>
</feature>
<dbReference type="InterPro" id="IPR009845">
    <property type="entry name" value="DUF1405"/>
</dbReference>
<keyword evidence="1" id="KW-1133">Transmembrane helix</keyword>
<keyword evidence="3" id="KW-1185">Reference proteome</keyword>
<name>A0ABX6BVD7_STALU</name>
<evidence type="ECO:0000313" key="3">
    <source>
        <dbReference type="Proteomes" id="UP000325462"/>
    </source>
</evidence>
<protein>
    <submittedName>
        <fullName evidence="2">DUF1405 domain-containing protein</fullName>
    </submittedName>
</protein>
<dbReference type="PANTHER" id="PTHR40042">
    <property type="entry name" value="HYPOTHETICAL MEMBRANE SPANNING PROTEIN"/>
    <property type="match status" value="1"/>
</dbReference>
<keyword evidence="1" id="KW-0812">Transmembrane</keyword>
<dbReference type="RefSeq" id="WP_002478180.1">
    <property type="nucleotide sequence ID" value="NZ_CP020735.1"/>
</dbReference>
<dbReference type="PANTHER" id="PTHR40042:SF1">
    <property type="entry name" value="DUF1405 DOMAIN-CONTAINING PROTEIN"/>
    <property type="match status" value="1"/>
</dbReference>
<feature type="transmembrane region" description="Helical" evidence="1">
    <location>
        <begin position="12"/>
        <end position="33"/>
    </location>
</feature>
<keyword evidence="1" id="KW-0472">Membrane</keyword>
<dbReference type="EMBL" id="CP041722">
    <property type="protein sequence ID" value="QEX38901.1"/>
    <property type="molecule type" value="Genomic_DNA"/>
</dbReference>
<feature type="transmembrane region" description="Helical" evidence="1">
    <location>
        <begin position="106"/>
        <end position="127"/>
    </location>
</feature>
<reference evidence="2 3" key="1">
    <citation type="submission" date="2019-07" db="EMBL/GenBank/DDBJ databases">
        <title>Comparative genome analysis of staphylococcus lugdunensis shows clonal complex-dependent diversity of the putative virulence factor, ess/type vii locus.</title>
        <authorList>
            <person name="Lebeurre J."/>
            <person name="Dahyot S."/>
            <person name="Diene S."/>
            <person name="Paulay A."/>
            <person name="Aubourg M."/>
            <person name="Argemi X."/>
            <person name="Giard J.-C."/>
            <person name="Tournier I."/>
            <person name="Francois P."/>
            <person name="Pestel-Caron M."/>
        </authorList>
    </citation>
    <scope>NUCLEOTIDE SEQUENCE [LARGE SCALE GENOMIC DNA]</scope>
    <source>
        <strain evidence="2 3">SL13</strain>
    </source>
</reference>
<evidence type="ECO:0000313" key="2">
    <source>
        <dbReference type="EMBL" id="QEX38901.1"/>
    </source>
</evidence>
<organism evidence="2 3">
    <name type="scientific">Staphylococcus lugdunensis</name>
    <dbReference type="NCBI Taxonomy" id="28035"/>
    <lineage>
        <taxon>Bacteria</taxon>
        <taxon>Bacillati</taxon>
        <taxon>Bacillota</taxon>
        <taxon>Bacilli</taxon>
        <taxon>Bacillales</taxon>
        <taxon>Staphylococcaceae</taxon>
        <taxon>Staphylococcus</taxon>
    </lineage>
</organism>
<feature type="transmembrane region" description="Helical" evidence="1">
    <location>
        <begin position="166"/>
        <end position="188"/>
    </location>
</feature>
<gene>
    <name evidence="2" type="ORF">FO454_08405</name>
</gene>
<dbReference type="Pfam" id="PF07187">
    <property type="entry name" value="DUF1405"/>
    <property type="match status" value="1"/>
</dbReference>
<sequence length="198" mass="23147">MRIREIWELSLYYKPFLLLLLFCNVLGTLYGYYWYAEQLSSTTWYFLPFVPDSPTASLFLCLTLYCFLNNKRCGIVGTLAFLTLFKYGIWAVSMNILMFIENHDITINGLLLLLSHAIMAMEACYIYPRLQRSSFAIVVGSLWLFINDAIDYLFEQYPIYDFIAMHLVPIAVFTVCLSFMSILLYYIFGSILKFKLFA</sequence>
<accession>A0ABX6BVD7</accession>
<feature type="transmembrane region" description="Helical" evidence="1">
    <location>
        <begin position="45"/>
        <end position="68"/>
    </location>
</feature>
<feature type="transmembrane region" description="Helical" evidence="1">
    <location>
        <begin position="75"/>
        <end position="100"/>
    </location>
</feature>
<evidence type="ECO:0000256" key="1">
    <source>
        <dbReference type="SAM" id="Phobius"/>
    </source>
</evidence>
<dbReference type="Proteomes" id="UP000325462">
    <property type="component" value="Chromosome"/>
</dbReference>
<proteinExistence type="predicted"/>